<proteinExistence type="predicted"/>
<keyword evidence="3" id="KW-1185">Reference proteome</keyword>
<dbReference type="EMBL" id="DP000238">
    <property type="protein sequence ID" value="ABK76685.1"/>
    <property type="molecule type" value="Genomic_DNA"/>
</dbReference>
<dbReference type="KEGG" id="csy:CENSYa_0035"/>
<gene>
    <name evidence="2" type="ordered locus">CENSYa_0035</name>
</gene>
<evidence type="ECO:0000256" key="1">
    <source>
        <dbReference type="SAM" id="MobiDB-lite"/>
    </source>
</evidence>
<protein>
    <submittedName>
        <fullName evidence="2">Uncharacterized protein</fullName>
    </submittedName>
</protein>
<evidence type="ECO:0000313" key="3">
    <source>
        <dbReference type="Proteomes" id="UP000000758"/>
    </source>
</evidence>
<reference evidence="2 3" key="1">
    <citation type="journal article" date="2006" name="Proc. Natl. Acad. Sci. U.S.A.">
        <title>Genomic analysis of the uncultivated marine crenarchaeote Cenarchaeum symbiosum.</title>
        <authorList>
            <person name="Hallam S.J."/>
            <person name="Konstantinidis K.T."/>
            <person name="Putnam N."/>
            <person name="Schleper C."/>
            <person name="Watanabe Y."/>
            <person name="Sugahara J."/>
            <person name="Preston C."/>
            <person name="de la Torre J."/>
            <person name="Richardson P.M."/>
            <person name="DeLong E.F."/>
        </authorList>
    </citation>
    <scope>NUCLEOTIDE SEQUENCE [LARGE SCALE GENOMIC DNA]</scope>
    <source>
        <strain evidence="3">A</strain>
    </source>
</reference>
<dbReference type="AlphaFoldDB" id="A0RTM5"/>
<feature type="compositionally biased region" description="Basic and acidic residues" evidence="1">
    <location>
        <begin position="122"/>
        <end position="141"/>
    </location>
</feature>
<feature type="compositionally biased region" description="Basic and acidic residues" evidence="1">
    <location>
        <begin position="101"/>
        <end position="112"/>
    </location>
</feature>
<dbReference type="HOGENOM" id="CLU_1393529_0_0_2"/>
<name>A0RTM5_CENSY</name>
<organism evidence="2 3">
    <name type="scientific">Cenarchaeum symbiosum (strain A)</name>
    <dbReference type="NCBI Taxonomy" id="414004"/>
    <lineage>
        <taxon>Archaea</taxon>
        <taxon>Nitrososphaerota</taxon>
        <taxon>Candidatus Cenarchaeales</taxon>
        <taxon>Candidatus Cenarchaeaceae</taxon>
        <taxon>Candidatus Cenarchaeum</taxon>
    </lineage>
</organism>
<accession>A0RTM5</accession>
<feature type="region of interest" description="Disordered" evidence="1">
    <location>
        <begin position="101"/>
        <end position="175"/>
    </location>
</feature>
<evidence type="ECO:0000313" key="2">
    <source>
        <dbReference type="EMBL" id="ABK76685.1"/>
    </source>
</evidence>
<dbReference type="Proteomes" id="UP000000758">
    <property type="component" value="Chromosome"/>
</dbReference>
<dbReference type="STRING" id="414004.CENSYa_0035"/>
<dbReference type="EnsemblBacteria" id="ABK76685">
    <property type="protein sequence ID" value="ABK76685"/>
    <property type="gene ID" value="CENSYa_0035"/>
</dbReference>
<sequence>MLSGRSRQEPAGRIRMLKMEADILAKSIARLHQHDTGLSPEKEDRLIARYRAQLRTASGEIERLEDSMQFDIGSLKDGLAKIVESRFTALDEKLHELSSKMDAMAAERRRPEPTVQSSPDVRPADRDVRRPDPIARPDTGTRPEAPTVDITQGAVGTESGQTNSDAAQDESEDDIDELRKRIMNTLKKLDQAEVE</sequence>